<keyword evidence="3 6" id="KW-0597">Phosphoprotein</keyword>
<dbReference type="InterPro" id="IPR003661">
    <property type="entry name" value="HisK_dim/P_dom"/>
</dbReference>
<dbReference type="InterPro" id="IPR036097">
    <property type="entry name" value="HisK_dim/P_sf"/>
</dbReference>
<sequence length="585" mass="63065">MGEQHQPTIIGQDALAWKALVEVFYRQSYAVLFANFVVPLPVAWVLREEVSLPVLVVWIAGMYLLTAARVVLAQLHRIQGDGGRPLVWAWRSTVLSWASSLLWGLLGLVGVMPGEPHLLAFVCIVLTGLTCGAVPSLSAFPPAYVGSMAAMLAPTLVRCLTQDEAIYGVYVIFIVCLAVVNLYYCRVTYRTVTETVRLRSQNLALIRDLEGERDRAQTADRSKTRFLAAASHDLRQPIHALGLFAGALGVWAGKGDVPSHEAAGLSDRLKTVIGNLSGVLDGLLDVSKLDAGVVPVTREPVSLGCLFADLREEYAGLAQERGLSWRVIDSALWVDSDPVLLRRMIGNLVSNAFRYTRRGGVLLGVRRRGEGAVIQVVDSGPGIAEDQQELIFDEFVQLHNPERDRAQGLGLGLAIVRRTARLLGHPIAVRSVEGRGSSFSVAVPLTTPAAPDAPVCRPPEACGGLRILVVDDQAEVLTAVRGLLEAWGHSVHVGRDADAALRAHAKAGGGAVHLILADYRLGDEVTGREAVTNLRLRLGANLPAIVITGDTSPSRLREAADRDWRLLHKPVKAETLRDAIALAVG</sequence>
<proteinExistence type="predicted"/>
<evidence type="ECO:0000256" key="7">
    <source>
        <dbReference type="SAM" id="Phobius"/>
    </source>
</evidence>
<dbReference type="Gene3D" id="3.30.565.10">
    <property type="entry name" value="Histidine kinase-like ATPase, C-terminal domain"/>
    <property type="match status" value="1"/>
</dbReference>
<dbReference type="EMBL" id="CP024201">
    <property type="protein sequence ID" value="ATQ41948.1"/>
    <property type="molecule type" value="Genomic_DNA"/>
</dbReference>
<dbReference type="GO" id="GO:0009927">
    <property type="term" value="F:histidine phosphotransfer kinase activity"/>
    <property type="evidence" value="ECO:0007669"/>
    <property type="project" value="TreeGrafter"/>
</dbReference>
<organism evidence="10 11">
    <name type="scientific">Caulobacter mirabilis</name>
    <dbReference type="NCBI Taxonomy" id="69666"/>
    <lineage>
        <taxon>Bacteria</taxon>
        <taxon>Pseudomonadati</taxon>
        <taxon>Pseudomonadota</taxon>
        <taxon>Alphaproteobacteria</taxon>
        <taxon>Caulobacterales</taxon>
        <taxon>Caulobacteraceae</taxon>
        <taxon>Caulobacter</taxon>
    </lineage>
</organism>
<dbReference type="PANTHER" id="PTHR43047">
    <property type="entry name" value="TWO-COMPONENT HISTIDINE PROTEIN KINASE"/>
    <property type="match status" value="1"/>
</dbReference>
<dbReference type="SMART" id="SM00448">
    <property type="entry name" value="REC"/>
    <property type="match status" value="1"/>
</dbReference>
<dbReference type="EC" id="2.7.13.3" evidence="2"/>
<feature type="transmembrane region" description="Helical" evidence="7">
    <location>
        <begin position="93"/>
        <end position="112"/>
    </location>
</feature>
<keyword evidence="5 10" id="KW-0418">Kinase</keyword>
<evidence type="ECO:0000313" key="11">
    <source>
        <dbReference type="Proteomes" id="UP000228945"/>
    </source>
</evidence>
<dbReference type="CDD" id="cd00082">
    <property type="entry name" value="HisKA"/>
    <property type="match status" value="1"/>
</dbReference>
<evidence type="ECO:0000256" key="6">
    <source>
        <dbReference type="PROSITE-ProRule" id="PRU00169"/>
    </source>
</evidence>
<dbReference type="FunFam" id="3.30.565.10:FF:000049">
    <property type="entry name" value="Two-component sensor histidine kinase"/>
    <property type="match status" value="1"/>
</dbReference>
<evidence type="ECO:0000313" key="10">
    <source>
        <dbReference type="EMBL" id="ATQ41948.1"/>
    </source>
</evidence>
<accession>A0A2D2AVC4</accession>
<dbReference type="InterPro" id="IPR036890">
    <property type="entry name" value="HATPase_C_sf"/>
</dbReference>
<keyword evidence="4" id="KW-0808">Transferase</keyword>
<feature type="domain" description="Histidine kinase" evidence="8">
    <location>
        <begin position="229"/>
        <end position="447"/>
    </location>
</feature>
<feature type="transmembrane region" description="Helical" evidence="7">
    <location>
        <begin position="118"/>
        <end position="144"/>
    </location>
</feature>
<gene>
    <name evidence="10" type="ORF">CSW64_05745</name>
</gene>
<keyword evidence="11" id="KW-1185">Reference proteome</keyword>
<reference evidence="10 11" key="1">
    <citation type="submission" date="2017-10" db="EMBL/GenBank/DDBJ databases">
        <title>Genome sequence of Caulobacter mirabilis FWC38.</title>
        <authorList>
            <person name="Fiebig A."/>
            <person name="Crosson S."/>
        </authorList>
    </citation>
    <scope>NUCLEOTIDE SEQUENCE [LARGE SCALE GENOMIC DNA]</scope>
    <source>
        <strain evidence="10 11">FWC 38</strain>
    </source>
</reference>
<dbReference type="InterPro" id="IPR011006">
    <property type="entry name" value="CheY-like_superfamily"/>
</dbReference>
<dbReference type="SUPFAM" id="SSF52172">
    <property type="entry name" value="CheY-like"/>
    <property type="match status" value="1"/>
</dbReference>
<evidence type="ECO:0000259" key="8">
    <source>
        <dbReference type="PROSITE" id="PS50109"/>
    </source>
</evidence>
<dbReference type="CDD" id="cd00156">
    <property type="entry name" value="REC"/>
    <property type="match status" value="1"/>
</dbReference>
<dbReference type="PANTHER" id="PTHR43047:SF9">
    <property type="entry name" value="HISTIDINE KINASE"/>
    <property type="match status" value="1"/>
</dbReference>
<keyword evidence="7" id="KW-0812">Transmembrane</keyword>
<dbReference type="OrthoDB" id="9801651at2"/>
<feature type="domain" description="Response regulatory" evidence="9">
    <location>
        <begin position="466"/>
        <end position="584"/>
    </location>
</feature>
<comment type="catalytic activity">
    <reaction evidence="1">
        <text>ATP + protein L-histidine = ADP + protein N-phospho-L-histidine.</text>
        <dbReference type="EC" id="2.7.13.3"/>
    </reaction>
</comment>
<dbReference type="InterPro" id="IPR001789">
    <property type="entry name" value="Sig_transdc_resp-reg_receiver"/>
</dbReference>
<evidence type="ECO:0000256" key="4">
    <source>
        <dbReference type="ARBA" id="ARBA00022679"/>
    </source>
</evidence>
<dbReference type="InterPro" id="IPR003594">
    <property type="entry name" value="HATPase_dom"/>
</dbReference>
<dbReference type="Pfam" id="PF02518">
    <property type="entry name" value="HATPase_c"/>
    <property type="match status" value="1"/>
</dbReference>
<dbReference type="SMART" id="SM00387">
    <property type="entry name" value="HATPase_c"/>
    <property type="match status" value="1"/>
</dbReference>
<dbReference type="SUPFAM" id="SSF47384">
    <property type="entry name" value="Homodimeric domain of signal transducing histidine kinase"/>
    <property type="match status" value="1"/>
</dbReference>
<protein>
    <recommendedName>
        <fullName evidence="2">histidine kinase</fullName>
        <ecNumber evidence="2">2.7.13.3</ecNumber>
    </recommendedName>
</protein>
<dbReference type="KEGG" id="cmb:CSW64_05745"/>
<feature type="transmembrane region" description="Helical" evidence="7">
    <location>
        <begin position="52"/>
        <end position="72"/>
    </location>
</feature>
<dbReference type="PRINTS" id="PR00344">
    <property type="entry name" value="BCTRLSENSOR"/>
</dbReference>
<dbReference type="PROSITE" id="PS50109">
    <property type="entry name" value="HIS_KIN"/>
    <property type="match status" value="1"/>
</dbReference>
<dbReference type="PROSITE" id="PS50110">
    <property type="entry name" value="RESPONSE_REGULATORY"/>
    <property type="match status" value="1"/>
</dbReference>
<evidence type="ECO:0000256" key="3">
    <source>
        <dbReference type="ARBA" id="ARBA00022553"/>
    </source>
</evidence>
<dbReference type="SUPFAM" id="SSF55874">
    <property type="entry name" value="ATPase domain of HSP90 chaperone/DNA topoisomerase II/histidine kinase"/>
    <property type="match status" value="1"/>
</dbReference>
<keyword evidence="7" id="KW-0472">Membrane</keyword>
<evidence type="ECO:0000256" key="1">
    <source>
        <dbReference type="ARBA" id="ARBA00000085"/>
    </source>
</evidence>
<dbReference type="Gene3D" id="3.40.50.2300">
    <property type="match status" value="1"/>
</dbReference>
<dbReference type="AlphaFoldDB" id="A0A2D2AVC4"/>
<dbReference type="SMART" id="SM00388">
    <property type="entry name" value="HisKA"/>
    <property type="match status" value="1"/>
</dbReference>
<evidence type="ECO:0000259" key="9">
    <source>
        <dbReference type="PROSITE" id="PS50110"/>
    </source>
</evidence>
<dbReference type="InterPro" id="IPR004358">
    <property type="entry name" value="Sig_transdc_His_kin-like_C"/>
</dbReference>
<dbReference type="Pfam" id="PF00512">
    <property type="entry name" value="HisKA"/>
    <property type="match status" value="1"/>
</dbReference>
<feature type="transmembrane region" description="Helical" evidence="7">
    <location>
        <begin position="28"/>
        <end position="46"/>
    </location>
</feature>
<dbReference type="Gene3D" id="1.10.287.130">
    <property type="match status" value="1"/>
</dbReference>
<feature type="transmembrane region" description="Helical" evidence="7">
    <location>
        <begin position="165"/>
        <end position="184"/>
    </location>
</feature>
<evidence type="ECO:0000256" key="5">
    <source>
        <dbReference type="ARBA" id="ARBA00022777"/>
    </source>
</evidence>
<dbReference type="GO" id="GO:0000155">
    <property type="term" value="F:phosphorelay sensor kinase activity"/>
    <property type="evidence" value="ECO:0007669"/>
    <property type="project" value="InterPro"/>
</dbReference>
<name>A0A2D2AVC4_9CAUL</name>
<dbReference type="Proteomes" id="UP000228945">
    <property type="component" value="Chromosome"/>
</dbReference>
<dbReference type="InterPro" id="IPR005467">
    <property type="entry name" value="His_kinase_dom"/>
</dbReference>
<feature type="modified residue" description="4-aspartylphosphate" evidence="6">
    <location>
        <position position="518"/>
    </location>
</feature>
<dbReference type="GO" id="GO:0005886">
    <property type="term" value="C:plasma membrane"/>
    <property type="evidence" value="ECO:0007669"/>
    <property type="project" value="TreeGrafter"/>
</dbReference>
<dbReference type="Pfam" id="PF00072">
    <property type="entry name" value="Response_reg"/>
    <property type="match status" value="1"/>
</dbReference>
<evidence type="ECO:0000256" key="2">
    <source>
        <dbReference type="ARBA" id="ARBA00012438"/>
    </source>
</evidence>
<keyword evidence="7" id="KW-1133">Transmembrane helix</keyword>